<dbReference type="Gene3D" id="3.30.497.10">
    <property type="entry name" value="Antithrombin, subunit I, domain 2"/>
    <property type="match status" value="1"/>
</dbReference>
<proteinExistence type="inferred from homology"/>
<dbReference type="InterPro" id="IPR036186">
    <property type="entry name" value="Serpin_sf"/>
</dbReference>
<comment type="similarity">
    <text evidence="1">Belongs to the serpin family.</text>
</comment>
<comment type="caution">
    <text evidence="2">The sequence shown here is derived from an EMBL/GenBank/DDBJ whole genome shotgun (WGS) entry which is preliminary data.</text>
</comment>
<keyword evidence="3" id="KW-1185">Reference proteome</keyword>
<evidence type="ECO:0000313" key="2">
    <source>
        <dbReference type="EMBL" id="KAF7142032.1"/>
    </source>
</evidence>
<dbReference type="AlphaFoldDB" id="A0A834LJP7"/>
<accession>A0A834LJP7</accession>
<gene>
    <name evidence="2" type="ORF">RHSIM_Rhsim06G0044500</name>
</gene>
<protein>
    <submittedName>
        <fullName evidence="2">Uncharacterized protein</fullName>
    </submittedName>
</protein>
<dbReference type="SUPFAM" id="SSF56574">
    <property type="entry name" value="Serpins"/>
    <property type="match status" value="1"/>
</dbReference>
<dbReference type="Proteomes" id="UP000626092">
    <property type="component" value="Unassembled WGS sequence"/>
</dbReference>
<evidence type="ECO:0000256" key="1">
    <source>
        <dbReference type="ARBA" id="ARBA00009500"/>
    </source>
</evidence>
<reference evidence="2" key="1">
    <citation type="submission" date="2019-11" db="EMBL/GenBank/DDBJ databases">
        <authorList>
            <person name="Liu Y."/>
            <person name="Hou J."/>
            <person name="Li T.-Q."/>
            <person name="Guan C.-H."/>
            <person name="Wu X."/>
            <person name="Wu H.-Z."/>
            <person name="Ling F."/>
            <person name="Zhang R."/>
            <person name="Shi X.-G."/>
            <person name="Ren J.-P."/>
            <person name="Chen E.-F."/>
            <person name="Sun J.-M."/>
        </authorList>
    </citation>
    <scope>NUCLEOTIDE SEQUENCE</scope>
    <source>
        <strain evidence="2">Adult_tree_wgs_1</strain>
        <tissue evidence="2">Leaves</tissue>
    </source>
</reference>
<organism evidence="2 3">
    <name type="scientific">Rhododendron simsii</name>
    <name type="common">Sims's rhododendron</name>
    <dbReference type="NCBI Taxonomy" id="118357"/>
    <lineage>
        <taxon>Eukaryota</taxon>
        <taxon>Viridiplantae</taxon>
        <taxon>Streptophyta</taxon>
        <taxon>Embryophyta</taxon>
        <taxon>Tracheophyta</taxon>
        <taxon>Spermatophyta</taxon>
        <taxon>Magnoliopsida</taxon>
        <taxon>eudicotyledons</taxon>
        <taxon>Gunneridae</taxon>
        <taxon>Pentapetalae</taxon>
        <taxon>asterids</taxon>
        <taxon>Ericales</taxon>
        <taxon>Ericaceae</taxon>
        <taxon>Ericoideae</taxon>
        <taxon>Rhodoreae</taxon>
        <taxon>Rhododendron</taxon>
    </lineage>
</organism>
<dbReference type="EMBL" id="WJXA01000006">
    <property type="protein sequence ID" value="KAF7142032.1"/>
    <property type="molecule type" value="Genomic_DNA"/>
</dbReference>
<dbReference type="InterPro" id="IPR042178">
    <property type="entry name" value="Serpin_sf_1"/>
</dbReference>
<dbReference type="OrthoDB" id="1063785at2759"/>
<evidence type="ECO:0000313" key="3">
    <source>
        <dbReference type="Proteomes" id="UP000626092"/>
    </source>
</evidence>
<name>A0A834LJP7_RHOSS</name>
<sequence length="129" mass="14165">MVVVGSMGHTLKHMLGFLGSKNVDEINSKSREMMEVAAGSGGRSSENAGNGPILTMVMDDMGESLYRIENPRDLSEMVQNSEKVQSFILKMFQKAYVGVDENGTEAVAITQLDYVLLSATYRLKIVKLD</sequence>